<proteinExistence type="predicted"/>
<evidence type="ECO:0000313" key="2">
    <source>
        <dbReference type="Proteomes" id="UP000011922"/>
    </source>
</evidence>
<protein>
    <submittedName>
        <fullName evidence="1">Uncharacterized protein</fullName>
    </submittedName>
</protein>
<accession>M5PWD2</accession>
<gene>
    <name evidence="1" type="ORF">PCS_00247</name>
</gene>
<name>M5PWD2_DESAF</name>
<comment type="caution">
    <text evidence="1">The sequence shown here is derived from an EMBL/GenBank/DDBJ whole genome shotgun (WGS) entry which is preliminary data.</text>
</comment>
<dbReference type="AlphaFoldDB" id="M5PWD2"/>
<organism evidence="1 2">
    <name type="scientific">Desulfocurvibacter africanus PCS</name>
    <dbReference type="NCBI Taxonomy" id="1262666"/>
    <lineage>
        <taxon>Bacteria</taxon>
        <taxon>Pseudomonadati</taxon>
        <taxon>Thermodesulfobacteriota</taxon>
        <taxon>Desulfovibrionia</taxon>
        <taxon>Desulfovibrionales</taxon>
        <taxon>Desulfovibrionaceae</taxon>
        <taxon>Desulfocurvibacter</taxon>
    </lineage>
</organism>
<dbReference type="PATRIC" id="fig|1262666.3.peg.246"/>
<reference evidence="1 2" key="1">
    <citation type="journal article" date="2013" name="Genome Announc.">
        <title>Draft Genome Sequence for Desulfovibrio africanus Strain PCS.</title>
        <authorList>
            <person name="Brown S.D."/>
            <person name="Utturkar S.M."/>
            <person name="Arkin A.P."/>
            <person name="Deutschbauer A.M."/>
            <person name="Elias D.A."/>
            <person name="Hazen T.C."/>
            <person name="Chakraborty R."/>
        </authorList>
    </citation>
    <scope>NUCLEOTIDE SEQUENCE [LARGE SCALE GENOMIC DNA]</scope>
    <source>
        <strain evidence="1 2">PCS</strain>
    </source>
</reference>
<dbReference type="Proteomes" id="UP000011922">
    <property type="component" value="Unassembled WGS sequence"/>
</dbReference>
<dbReference type="Gene3D" id="3.60.21.10">
    <property type="match status" value="1"/>
</dbReference>
<evidence type="ECO:0000313" key="1">
    <source>
        <dbReference type="EMBL" id="EMG38617.1"/>
    </source>
</evidence>
<dbReference type="EMBL" id="AOSV01000003">
    <property type="protein sequence ID" value="EMG38617.1"/>
    <property type="molecule type" value="Genomic_DNA"/>
</dbReference>
<dbReference type="OrthoDB" id="5452986at2"/>
<dbReference type="SUPFAM" id="SSF56300">
    <property type="entry name" value="Metallo-dependent phosphatases"/>
    <property type="match status" value="1"/>
</dbReference>
<sequence length="200" mass="21865">MSKVYSLLAYDIGLLTPAEAAHLRTLNVPQPTNWVVQSSKIETVLRSKGSITLGIVILPALAKDAQVNPPEALRKEIAAAANRLREKADLVVALSPWGIRAEQNLLETSPPSFDLLLGTGQGIGNTGRLMNKDALLWMRAYDKGKALQRVDIFTLPEKGASSFAWQQGKSISWTTIPLSEKIYSDPGILEIFNSLDKTKI</sequence>
<dbReference type="InterPro" id="IPR029052">
    <property type="entry name" value="Metallo-depent_PP-like"/>
</dbReference>